<evidence type="ECO:0000313" key="2">
    <source>
        <dbReference type="Proteomes" id="UP001163321"/>
    </source>
</evidence>
<sequence length="63" mass="6981">MPYRKAAAAKKMNEEYQNTLQTILGFVVTLVSIKASAVFFITHKLQAAGVYFPDHEAKASCCE</sequence>
<organism evidence="1 2">
    <name type="scientific">Peronosclerospora sorghi</name>
    <dbReference type="NCBI Taxonomy" id="230839"/>
    <lineage>
        <taxon>Eukaryota</taxon>
        <taxon>Sar</taxon>
        <taxon>Stramenopiles</taxon>
        <taxon>Oomycota</taxon>
        <taxon>Peronosporomycetes</taxon>
        <taxon>Peronosporales</taxon>
        <taxon>Peronosporaceae</taxon>
        <taxon>Peronosclerospora</taxon>
    </lineage>
</organism>
<dbReference type="EMBL" id="CM047587">
    <property type="protein sequence ID" value="KAI9906633.1"/>
    <property type="molecule type" value="Genomic_DNA"/>
</dbReference>
<comment type="caution">
    <text evidence="1">The sequence shown here is derived from an EMBL/GenBank/DDBJ whole genome shotgun (WGS) entry which is preliminary data.</text>
</comment>
<accession>A0ACC0VLM7</accession>
<reference evidence="1 2" key="1">
    <citation type="journal article" date="2022" name="bioRxiv">
        <title>The genome of the oomycete Peronosclerospora sorghi, a cosmopolitan pathogen of maize and sorghum, is inflated with dispersed pseudogenes.</title>
        <authorList>
            <person name="Fletcher K."/>
            <person name="Martin F."/>
            <person name="Isakeit T."/>
            <person name="Cavanaugh K."/>
            <person name="Magill C."/>
            <person name="Michelmore R."/>
        </authorList>
    </citation>
    <scope>NUCLEOTIDE SEQUENCE [LARGE SCALE GENOMIC DNA]</scope>
    <source>
        <strain evidence="1">P6</strain>
    </source>
</reference>
<gene>
    <name evidence="1" type="ORF">PsorP6_003814</name>
</gene>
<protein>
    <submittedName>
        <fullName evidence="1">Uncharacterized protein</fullName>
    </submittedName>
</protein>
<keyword evidence="2" id="KW-1185">Reference proteome</keyword>
<proteinExistence type="predicted"/>
<dbReference type="Proteomes" id="UP001163321">
    <property type="component" value="Chromosome 8"/>
</dbReference>
<name>A0ACC0VLM7_9STRA</name>
<evidence type="ECO:0000313" key="1">
    <source>
        <dbReference type="EMBL" id="KAI9906633.1"/>
    </source>
</evidence>